<dbReference type="EnsemblProtists" id="PYU1_T008656">
    <property type="protein sequence ID" value="PYU1_T008656"/>
    <property type="gene ID" value="PYU1_G008639"/>
</dbReference>
<evidence type="ECO:0000259" key="2">
    <source>
        <dbReference type="Pfam" id="PF24542"/>
    </source>
</evidence>
<accession>K3WUK9</accession>
<sequence>MESMERWVQETFAPIVLTCTTPEVERISHKNNLSFADLLNGFSMLTHTDTPIRSVNHQYTLPNFNFRFLAATQFGTLGLQDATRLINEDVMRNPPTSISSSANNGSSNNPAMIDLDIPKVTSVDDVPAYLRAIGVTSADTNHTNTDPLPWYKEFRRTLLDTFRCEEYSMMCHPAVMLLVVSSTDGNPRNCFEELAATRNLPPVFLQGLYDPNIPKYFLVVHDNVEAEGTSIDPDAILQSLQIPVTTGAVLRVNSLPAEHANPLNASRWGSHPYVRRPLFPGNVGSFPPVTDTLGGLLSSDDLTRIGSFVRKFGLTFVLPALEARIYQLNEIVSAMKKGVKNVFKSWLRKPKDLSARTTSANSAVTYRCDAIESQTRLLADTAFMVRDYELALQMYRLVRDDYKSDKSTFHCANANEMIALTLLLTKGSPMQMTNALDMAIATYVKGNNLATARLAVRAAVHAGEIYNTLSHSGLFTDYMDSASAALIRGSTMEQGICSAVLMERAALCDIQSRQPKFRKYGFRMVMAGHVYDSLGHARHSARCYALARAVYDCSGWFQVEDHINFTLAQQANRLSDPIASINLFLKLIGTGRNSASQQEALLYEFGLIVKEFLATSSDAPGSAISISREGPILINTGSASGPHAKKLLVKDLVMPELEDKSTVVFSPVNAFGINREIDGNYSNAERWKELEQMIEKQNQVHQYALSDDAAAAARDGSRRNQNVWLHQPSLFFNVRKKNGQLKKPENYALGEKIYVEFIMKNALSCAVDVEDIHLFGKFEPASSENGGEAIDVPTAAFAEATAGQDEHIVVDRVNLQLLPCSEERVRLAVTPQSRGVLRLVGVRWSICGGDVHGEHAFDIPGPLLQDTRANREARARAPNTSLIANIVGAMPWLGVQIESTPAEAYVGEIIKMNVMLMNGGTAELADLQVSCSDLQLCVSPDGSAKREKLAQYIGSNGEVVDLRDVRLAPGESKKVVVWARGLVPGRQQPRFVFRYKKSSDDASSLAAPNSSNGLFRMVRLSFDLNLLPCVDVSYSVEPSFSASGEYILGVTVKNQRRDGNVDHQEPVRMEQLMCVSNSWTIERFPEAGNALAVRESTQLGFLEASTTYFRMIPRVDPASSTSVFDASPVQLQRSQDASLHDHIGVLPVEQFLCVENAHELCRIANQSGPDGNDDSKRGGGFRTIQSVRRENKALKSLQNKGEDDNDANGGQAKKDPQPTSKDALAFPSDVDGHLVLVWSTGSDVRQLAIGQTNLTSIKVRSPLRANVCPLAVTLQYEDSISLRPASESSSIPGLSFAELDITMTIRNGLTTSSAPIDFTVEMLHPGEAKPTSGGRQGSFPFAADSTNSAASPHFFWTGVTKKKIVDFAPSAQATIQLRACFMSSGIYDLNRFRFLIHPAGNSAINGGGMPMAPAVFHFPVEYLVYVKLSSAAGAAVAACTTSEHLNGVVAANEHGEELFA</sequence>
<evidence type="ECO:0000259" key="3">
    <source>
        <dbReference type="Pfam" id="PF24545"/>
    </source>
</evidence>
<dbReference type="eggNOG" id="KOG1938">
    <property type="taxonomic scope" value="Eukaryota"/>
</dbReference>
<dbReference type="Pfam" id="PF12739">
    <property type="entry name" value="TRAPPC-Trs85"/>
    <property type="match status" value="1"/>
</dbReference>
<feature type="domain" description="TPPC8 C-terminal Ig-like" evidence="2">
    <location>
        <begin position="1347"/>
        <end position="1395"/>
    </location>
</feature>
<evidence type="ECO:0000256" key="1">
    <source>
        <dbReference type="SAM" id="MobiDB-lite"/>
    </source>
</evidence>
<reference evidence="5" key="2">
    <citation type="submission" date="2010-04" db="EMBL/GenBank/DDBJ databases">
        <authorList>
            <person name="Buell R."/>
            <person name="Hamilton J."/>
            <person name="Hostetler J."/>
        </authorList>
    </citation>
    <scope>NUCLEOTIDE SEQUENCE [LARGE SCALE GENOMIC DNA]</scope>
    <source>
        <strain evidence="5">DAOM:BR144</strain>
    </source>
</reference>
<feature type="region of interest" description="Disordered" evidence="1">
    <location>
        <begin position="1196"/>
        <end position="1225"/>
    </location>
</feature>
<dbReference type="STRING" id="431595.K3WUK9"/>
<name>K3WUK9_GLOUD</name>
<reference evidence="4" key="3">
    <citation type="submission" date="2015-02" db="UniProtKB">
        <authorList>
            <consortium name="EnsemblProtists"/>
        </authorList>
    </citation>
    <scope>IDENTIFICATION</scope>
    <source>
        <strain evidence="4">DAOM BR144</strain>
    </source>
</reference>
<organism evidence="4 5">
    <name type="scientific">Globisporangium ultimum (strain ATCC 200006 / CBS 805.95 / DAOM BR144)</name>
    <name type="common">Pythium ultimum</name>
    <dbReference type="NCBI Taxonomy" id="431595"/>
    <lineage>
        <taxon>Eukaryota</taxon>
        <taxon>Sar</taxon>
        <taxon>Stramenopiles</taxon>
        <taxon>Oomycota</taxon>
        <taxon>Peronosporomycetes</taxon>
        <taxon>Pythiales</taxon>
        <taxon>Pythiaceae</taxon>
        <taxon>Globisporangium</taxon>
    </lineage>
</organism>
<reference evidence="5" key="1">
    <citation type="journal article" date="2010" name="Genome Biol.">
        <title>Genome sequence of the necrotrophic plant pathogen Pythium ultimum reveals original pathogenicity mechanisms and effector repertoire.</title>
        <authorList>
            <person name="Levesque C.A."/>
            <person name="Brouwer H."/>
            <person name="Cano L."/>
            <person name="Hamilton J.P."/>
            <person name="Holt C."/>
            <person name="Huitema E."/>
            <person name="Raffaele S."/>
            <person name="Robideau G.P."/>
            <person name="Thines M."/>
            <person name="Win J."/>
            <person name="Zerillo M.M."/>
            <person name="Beakes G.W."/>
            <person name="Boore J.L."/>
            <person name="Busam D."/>
            <person name="Dumas B."/>
            <person name="Ferriera S."/>
            <person name="Fuerstenberg S.I."/>
            <person name="Gachon C.M."/>
            <person name="Gaulin E."/>
            <person name="Govers F."/>
            <person name="Grenville-Briggs L."/>
            <person name="Horner N."/>
            <person name="Hostetler J."/>
            <person name="Jiang R.H."/>
            <person name="Johnson J."/>
            <person name="Krajaejun T."/>
            <person name="Lin H."/>
            <person name="Meijer H.J."/>
            <person name="Moore B."/>
            <person name="Morris P."/>
            <person name="Phuntmart V."/>
            <person name="Puiu D."/>
            <person name="Shetty J."/>
            <person name="Stajich J.E."/>
            <person name="Tripathy S."/>
            <person name="Wawra S."/>
            <person name="van West P."/>
            <person name="Whitty B.R."/>
            <person name="Coutinho P.M."/>
            <person name="Henrissat B."/>
            <person name="Martin F."/>
            <person name="Thomas P.D."/>
            <person name="Tyler B.M."/>
            <person name="De Vries R.P."/>
            <person name="Kamoun S."/>
            <person name="Yandell M."/>
            <person name="Tisserat N."/>
            <person name="Buell C.R."/>
        </authorList>
    </citation>
    <scope>NUCLEOTIDE SEQUENCE</scope>
    <source>
        <strain evidence="5">DAOM:BR144</strain>
    </source>
</reference>
<dbReference type="InParanoid" id="K3WUK9"/>
<dbReference type="PANTHER" id="PTHR12975:SF6">
    <property type="entry name" value="TRAFFICKING PROTEIN PARTICLE COMPLEX SUBUNIT 8"/>
    <property type="match status" value="1"/>
</dbReference>
<proteinExistence type="predicted"/>
<feature type="region of interest" description="Disordered" evidence="1">
    <location>
        <begin position="1166"/>
        <end position="1185"/>
    </location>
</feature>
<evidence type="ECO:0008006" key="6">
    <source>
        <dbReference type="Google" id="ProtNLM"/>
    </source>
</evidence>
<dbReference type="VEuPathDB" id="FungiDB:PYU1_G008639"/>
<dbReference type="PANTHER" id="PTHR12975">
    <property type="entry name" value="TRANSPORT PROTEIN TRAPP"/>
    <property type="match status" value="1"/>
</dbReference>
<dbReference type="InterPro" id="IPR057651">
    <property type="entry name" value="Ig_TPPC8_C"/>
</dbReference>
<feature type="domain" description="TPPC8 first Ig-like" evidence="3">
    <location>
        <begin position="737"/>
        <end position="903"/>
    </location>
</feature>
<keyword evidence="5" id="KW-1185">Reference proteome</keyword>
<dbReference type="InterPro" id="IPR024420">
    <property type="entry name" value="TRAPP_III_complex_Trs85"/>
</dbReference>
<dbReference type="Proteomes" id="UP000019132">
    <property type="component" value="Unassembled WGS sequence"/>
</dbReference>
<dbReference type="EMBL" id="GL376558">
    <property type="status" value="NOT_ANNOTATED_CDS"/>
    <property type="molecule type" value="Genomic_DNA"/>
</dbReference>
<dbReference type="Pfam" id="PF24545">
    <property type="entry name" value="Ig_TPPC8_1st"/>
    <property type="match status" value="1"/>
</dbReference>
<dbReference type="HOGENOM" id="CLU_274236_0_0_1"/>
<protein>
    <recommendedName>
        <fullName evidence="6">Trafficking protein particle complex subunit 8</fullName>
    </recommendedName>
</protein>
<dbReference type="OMA" id="GHTISMW"/>
<evidence type="ECO:0000313" key="4">
    <source>
        <dbReference type="EnsemblProtists" id="PYU1_T008656"/>
    </source>
</evidence>
<dbReference type="Pfam" id="PF24542">
    <property type="entry name" value="Ig_TPPC8_C"/>
    <property type="match status" value="1"/>
</dbReference>
<evidence type="ECO:0000313" key="5">
    <source>
        <dbReference type="Proteomes" id="UP000019132"/>
    </source>
</evidence>
<dbReference type="GO" id="GO:1990072">
    <property type="term" value="C:TRAPPIII protein complex"/>
    <property type="evidence" value="ECO:0007669"/>
    <property type="project" value="TreeGrafter"/>
</dbReference>
<dbReference type="InterPro" id="IPR058541">
    <property type="entry name" value="Ig_TPPC8_1st"/>
</dbReference>